<gene>
    <name evidence="1" type="ORF">JRO89_XS04G0182400</name>
</gene>
<evidence type="ECO:0000313" key="1">
    <source>
        <dbReference type="EMBL" id="KAH7571994.1"/>
    </source>
</evidence>
<dbReference type="Gene3D" id="1.20.58.760">
    <property type="entry name" value="Peptidase M41"/>
    <property type="match status" value="1"/>
</dbReference>
<sequence>MYLATVSSQLRGEPTATGALSPIDVREADFSIRCRRALKRVDRELSRGNFKTALSLVKQLQNKPRGLRGFGAAKQVSKMLCSLDELNLKLDANEMLSLQLLVDSVMESIESCTDFGSLDEDSIDRFEISMQDKGYGSLCEDDHFMCTQHEAGHFLVGYLLGVLPKGYMVPSIESLRQGKFTAARVEFVGFEFLKEVAIPRMLKKDTSQVGDRANRSKISSKTLNNFSCVLLGGLVAEHIVSGYSDGHHADINKLERVFRWLGYKKSEADYQLRWAALNTVLILHHHMKASSKLAEAMAMEKPISSCIDTIEKHLTHKTNPR</sequence>
<keyword evidence="2" id="KW-1185">Reference proteome</keyword>
<dbReference type="Proteomes" id="UP000827721">
    <property type="component" value="Unassembled WGS sequence"/>
</dbReference>
<dbReference type="InterPro" id="IPR037219">
    <property type="entry name" value="Peptidase_M41-like"/>
</dbReference>
<dbReference type="PANTHER" id="PTHR33471">
    <property type="entry name" value="ATP-DEPENDENT ZINC METALLOPROTEASE-RELATED"/>
    <property type="match status" value="1"/>
</dbReference>
<proteinExistence type="predicted"/>
<organism evidence="1 2">
    <name type="scientific">Xanthoceras sorbifolium</name>
    <dbReference type="NCBI Taxonomy" id="99658"/>
    <lineage>
        <taxon>Eukaryota</taxon>
        <taxon>Viridiplantae</taxon>
        <taxon>Streptophyta</taxon>
        <taxon>Embryophyta</taxon>
        <taxon>Tracheophyta</taxon>
        <taxon>Spermatophyta</taxon>
        <taxon>Magnoliopsida</taxon>
        <taxon>eudicotyledons</taxon>
        <taxon>Gunneridae</taxon>
        <taxon>Pentapetalae</taxon>
        <taxon>rosids</taxon>
        <taxon>malvids</taxon>
        <taxon>Sapindales</taxon>
        <taxon>Sapindaceae</taxon>
        <taxon>Xanthoceroideae</taxon>
        <taxon>Xanthoceras</taxon>
    </lineage>
</organism>
<evidence type="ECO:0000313" key="2">
    <source>
        <dbReference type="Proteomes" id="UP000827721"/>
    </source>
</evidence>
<reference evidence="1 2" key="1">
    <citation type="submission" date="2021-02" db="EMBL/GenBank/DDBJ databases">
        <title>Plant Genome Project.</title>
        <authorList>
            <person name="Zhang R.-G."/>
        </authorList>
    </citation>
    <scope>NUCLEOTIDE SEQUENCE [LARGE SCALE GENOMIC DNA]</scope>
    <source>
        <tissue evidence="1">Leaves</tissue>
    </source>
</reference>
<dbReference type="EMBL" id="JAFEMO010000004">
    <property type="protein sequence ID" value="KAH7571994.1"/>
    <property type="molecule type" value="Genomic_DNA"/>
</dbReference>
<comment type="caution">
    <text evidence="1">The sequence shown here is derived from an EMBL/GenBank/DDBJ whole genome shotgun (WGS) entry which is preliminary data.</text>
</comment>
<accession>A0ABQ8I6D2</accession>
<dbReference type="PANTHER" id="PTHR33471:SF4">
    <property type="entry name" value="T22H22.11 PROTEIN"/>
    <property type="match status" value="1"/>
</dbReference>
<protein>
    <submittedName>
        <fullName evidence="1">Uncharacterized protein</fullName>
    </submittedName>
</protein>
<dbReference type="SUPFAM" id="SSF140990">
    <property type="entry name" value="FtsH protease domain-like"/>
    <property type="match status" value="1"/>
</dbReference>
<name>A0ABQ8I6D2_9ROSI</name>